<reference evidence="2" key="1">
    <citation type="journal article" date="2022" name="Clin. Infect. Dis.">
        <title>Association between Clostridium innocuum and antibiotic-associated diarrhea in adults and children: A cross-sectional study and comparative genomics analysis.</title>
        <authorList>
            <person name="Cherny K.E."/>
            <person name="Muscat E.B."/>
            <person name="Balaji A."/>
            <person name="Mukherjee J."/>
            <person name="Ozer E.A."/>
            <person name="Angarone M.P."/>
            <person name="Hauser A.R."/>
            <person name="Sichel J.S."/>
            <person name="Amponsah E."/>
            <person name="Kociolek L.K."/>
        </authorList>
    </citation>
    <scope>NUCLEOTIDE SEQUENCE</scope>
    <source>
        <strain evidence="2">NU1-AC-029v</strain>
    </source>
</reference>
<dbReference type="RefSeq" id="WP_008817650.1">
    <property type="nucleotide sequence ID" value="NZ_AP025565.1"/>
</dbReference>
<dbReference type="Pfam" id="PF08011">
    <property type="entry name" value="PDDEXK_9"/>
    <property type="match status" value="1"/>
</dbReference>
<dbReference type="Gene3D" id="3.40.50.300">
    <property type="entry name" value="P-loop containing nucleotide triphosphate hydrolases"/>
    <property type="match status" value="1"/>
</dbReference>
<keyword evidence="2" id="KW-0547">Nucleotide-binding</keyword>
<evidence type="ECO:0000313" key="3">
    <source>
        <dbReference type="Proteomes" id="UP001203972"/>
    </source>
</evidence>
<dbReference type="Proteomes" id="UP001203972">
    <property type="component" value="Unassembled WGS sequence"/>
</dbReference>
<dbReference type="AlphaFoldDB" id="A0AAP2URL4"/>
<dbReference type="EMBL" id="JAKTMA010000055">
    <property type="protein sequence ID" value="MCR0235231.1"/>
    <property type="molecule type" value="Genomic_DNA"/>
</dbReference>
<dbReference type="InterPro" id="IPR018631">
    <property type="entry name" value="AAA-ATPase-like_dom"/>
</dbReference>
<keyword evidence="2" id="KW-0067">ATP-binding</keyword>
<evidence type="ECO:0000313" key="2">
    <source>
        <dbReference type="EMBL" id="MCR0235231.1"/>
    </source>
</evidence>
<dbReference type="SUPFAM" id="SSF52540">
    <property type="entry name" value="P-loop containing nucleoside triphosphate hydrolases"/>
    <property type="match status" value="1"/>
</dbReference>
<dbReference type="PANTHER" id="PTHR34825:SF1">
    <property type="entry name" value="AAA-ATPASE-LIKE DOMAIN-CONTAINING PROTEIN"/>
    <property type="match status" value="1"/>
</dbReference>
<protein>
    <submittedName>
        <fullName evidence="2">ATP-binding protein</fullName>
    </submittedName>
</protein>
<gene>
    <name evidence="2" type="ORF">MKC95_20915</name>
</gene>
<dbReference type="InterPro" id="IPR027417">
    <property type="entry name" value="P-loop_NTPase"/>
</dbReference>
<organism evidence="2 3">
    <name type="scientific">Clostridium innocuum</name>
    <dbReference type="NCBI Taxonomy" id="1522"/>
    <lineage>
        <taxon>Bacteria</taxon>
        <taxon>Bacillati</taxon>
        <taxon>Bacillota</taxon>
        <taxon>Clostridia</taxon>
        <taxon>Eubacteriales</taxon>
        <taxon>Clostridiaceae</taxon>
        <taxon>Clostridium</taxon>
    </lineage>
</organism>
<sequence length="543" mass="63232">MKRIPIGLKDYKKLKDENYYVVDKSLMIKEYMDRGSEVTLITRPRRFGKTINMSMLAEFFDITKDSREIFKDTAVMHTSTADEINRYPTIFLTFADAKGSKENIIYQIKSQLMTAYDTYAHVYEELRTFERVKLERISTGLMEEENVSLDKLTNAISFLMLKCHQYYGKKVMLFIDEYDTPFIEAHALGFYDELRGGLASMLHTSLKTSNDLQYAMLTGIQRVAKENIFSDLNNPLVCTVKDREYAEYFGFTKQEVKELLEAYGFVYDDAVRQMYDGYNMGGIDIYNPWSIINYVNRGELIPYWVNTSSNKMIKSAMQDCEASFKDGYEELIRTETVNTLVNFETSFFEIRETSSLWGLFVNAGYLTVEKVVDPLLGKYILRIPNKEIVSEFSSLTAHYLHIDENSLDILLDKFLQQNWDAFLDGYQKILMKTMSYFDLINENSYQTLLLGMLIRLDNRYEIISNREQGEGRFDICLKNRNAEDPSIIIELKYTKDVSKGLQDLAHQACIQITEKQYGYPMQKVIKIGLAHCGKQARMYVQRD</sequence>
<dbReference type="Pfam" id="PF09820">
    <property type="entry name" value="AAA-ATPase_like"/>
    <property type="match status" value="1"/>
</dbReference>
<comment type="caution">
    <text evidence="2">The sequence shown here is derived from an EMBL/GenBank/DDBJ whole genome shotgun (WGS) entry which is preliminary data.</text>
</comment>
<dbReference type="GO" id="GO:0005524">
    <property type="term" value="F:ATP binding"/>
    <property type="evidence" value="ECO:0007669"/>
    <property type="project" value="UniProtKB-KW"/>
</dbReference>
<evidence type="ECO:0000259" key="1">
    <source>
        <dbReference type="Pfam" id="PF09820"/>
    </source>
</evidence>
<dbReference type="PANTHER" id="PTHR34825">
    <property type="entry name" value="CONSERVED PROTEIN, WITH A WEAK D-GALACTARATE DEHYDRATASE/ALTRONATE HYDROLASE DOMAIN"/>
    <property type="match status" value="1"/>
</dbReference>
<accession>A0AAP2URL4</accession>
<dbReference type="InterPro" id="IPR012547">
    <property type="entry name" value="PDDEXK_9"/>
</dbReference>
<feature type="domain" description="AAA-ATPase-like" evidence="1">
    <location>
        <begin position="5"/>
        <end position="229"/>
    </location>
</feature>
<proteinExistence type="predicted"/>
<name>A0AAP2URL4_CLOIN</name>